<comment type="caution">
    <text evidence="4">The sequence shown here is derived from an EMBL/GenBank/DDBJ whole genome shotgun (WGS) entry which is preliminary data.</text>
</comment>
<evidence type="ECO:0000256" key="1">
    <source>
        <dbReference type="ARBA" id="ARBA00022603"/>
    </source>
</evidence>
<dbReference type="PANTHER" id="PTHR47739">
    <property type="entry name" value="TRNA1(VAL) (ADENINE(37)-N6)-METHYLTRANSFERASE"/>
    <property type="match status" value="1"/>
</dbReference>
<sequence>MSSGPGENRLPEATVDAFHRGRFFLAQPRGKGHRAGIDAMLLASLVPPEAKGRLADFGAGCGAAGIAVASRTPDLEVILVERSREMAQFARQSAQLPQNAEFAKKISIVEADVTLSGRERIAAGLADAGFDHIIMNPPFNDAADRVTPDRLKAEAHAMPKDMWAQWIRTAGAVCKPGGQLSLIARPQSLEQILAACTGRFGGLHIVPVHPRPGEEAIRILASAIAGSRARLSIRPPLFVHDDKAGGYSPFVDDLINGRAFLARR</sequence>
<dbReference type="GO" id="GO:0008757">
    <property type="term" value="F:S-adenosylmethionine-dependent methyltransferase activity"/>
    <property type="evidence" value="ECO:0007669"/>
    <property type="project" value="UniProtKB-ARBA"/>
</dbReference>
<dbReference type="InterPro" id="IPR029063">
    <property type="entry name" value="SAM-dependent_MTases_sf"/>
</dbReference>
<dbReference type="Gene3D" id="3.40.50.150">
    <property type="entry name" value="Vaccinia Virus protein VP39"/>
    <property type="match status" value="1"/>
</dbReference>
<keyword evidence="1 4" id="KW-0489">Methyltransferase</keyword>
<dbReference type="InterPro" id="IPR050210">
    <property type="entry name" value="tRNA_Adenine-N(6)_MTase"/>
</dbReference>
<dbReference type="InterPro" id="IPR002052">
    <property type="entry name" value="DNA_methylase_N6_adenine_CS"/>
</dbReference>
<evidence type="ECO:0000313" key="5">
    <source>
        <dbReference type="Proteomes" id="UP001151234"/>
    </source>
</evidence>
<protein>
    <submittedName>
        <fullName evidence="4">Methyltransferase</fullName>
    </submittedName>
</protein>
<name>A0A9X3UI16_9HYPH</name>
<keyword evidence="1 4" id="KW-0808">Transferase</keyword>
<dbReference type="GO" id="GO:0032259">
    <property type="term" value="P:methylation"/>
    <property type="evidence" value="ECO:0007669"/>
    <property type="project" value="UniProtKB-KW"/>
</dbReference>
<proteinExistence type="predicted"/>
<evidence type="ECO:0000256" key="2">
    <source>
        <dbReference type="ARBA" id="ARBA00022691"/>
    </source>
</evidence>
<dbReference type="InterPro" id="IPR007848">
    <property type="entry name" value="Small_mtfrase_dom"/>
</dbReference>
<reference evidence="4" key="1">
    <citation type="submission" date="2022-11" db="EMBL/GenBank/DDBJ databases">
        <title>Draft genome sequence of Hoeflea poritis E7-10 and Hoeflea prorocentri PM5-8, separated from scleractinian coral Porites lutea and marine dinoflagellate.</title>
        <authorList>
            <person name="Zhang G."/>
            <person name="Wei Q."/>
            <person name="Cai L."/>
        </authorList>
    </citation>
    <scope>NUCLEOTIDE SEQUENCE</scope>
    <source>
        <strain evidence="4">PM5-8</strain>
    </source>
</reference>
<evidence type="ECO:0000259" key="3">
    <source>
        <dbReference type="Pfam" id="PF05175"/>
    </source>
</evidence>
<keyword evidence="5" id="KW-1185">Reference proteome</keyword>
<dbReference type="EMBL" id="JAPJZI010000001">
    <property type="protein sequence ID" value="MDA5399507.1"/>
    <property type="molecule type" value="Genomic_DNA"/>
</dbReference>
<dbReference type="PROSITE" id="PS00092">
    <property type="entry name" value="N6_MTASE"/>
    <property type="match status" value="1"/>
</dbReference>
<evidence type="ECO:0000313" key="4">
    <source>
        <dbReference type="EMBL" id="MDA5399507.1"/>
    </source>
</evidence>
<organism evidence="4 5">
    <name type="scientific">Hoeflea prorocentri</name>
    <dbReference type="NCBI Taxonomy" id="1922333"/>
    <lineage>
        <taxon>Bacteria</taxon>
        <taxon>Pseudomonadati</taxon>
        <taxon>Pseudomonadota</taxon>
        <taxon>Alphaproteobacteria</taxon>
        <taxon>Hyphomicrobiales</taxon>
        <taxon>Rhizobiaceae</taxon>
        <taxon>Hoeflea</taxon>
    </lineage>
</organism>
<dbReference type="GO" id="GO:0003676">
    <property type="term" value="F:nucleic acid binding"/>
    <property type="evidence" value="ECO:0007669"/>
    <property type="project" value="InterPro"/>
</dbReference>
<dbReference type="GO" id="GO:0008170">
    <property type="term" value="F:N-methyltransferase activity"/>
    <property type="evidence" value="ECO:0007669"/>
    <property type="project" value="UniProtKB-ARBA"/>
</dbReference>
<accession>A0A9X3UI16</accession>
<dbReference type="PANTHER" id="PTHR47739:SF1">
    <property type="entry name" value="TRNA1(VAL) (ADENINE(37)-N6)-METHYLTRANSFERASE"/>
    <property type="match status" value="1"/>
</dbReference>
<dbReference type="RefSeq" id="WP_267990938.1">
    <property type="nucleotide sequence ID" value="NZ_JAPJZI010000001.1"/>
</dbReference>
<dbReference type="SUPFAM" id="SSF53335">
    <property type="entry name" value="S-adenosyl-L-methionine-dependent methyltransferases"/>
    <property type="match status" value="1"/>
</dbReference>
<dbReference type="CDD" id="cd02440">
    <property type="entry name" value="AdoMet_MTases"/>
    <property type="match status" value="1"/>
</dbReference>
<feature type="domain" description="Methyltransferase small" evidence="3">
    <location>
        <begin position="40"/>
        <end position="192"/>
    </location>
</feature>
<dbReference type="Proteomes" id="UP001151234">
    <property type="component" value="Unassembled WGS sequence"/>
</dbReference>
<dbReference type="Pfam" id="PF05175">
    <property type="entry name" value="MTS"/>
    <property type="match status" value="1"/>
</dbReference>
<keyword evidence="2" id="KW-0949">S-adenosyl-L-methionine</keyword>
<gene>
    <name evidence="4" type="ORF">OQ273_13065</name>
</gene>
<dbReference type="AlphaFoldDB" id="A0A9X3UI16"/>